<evidence type="ECO:0000313" key="2">
    <source>
        <dbReference type="Proteomes" id="UP001163603"/>
    </source>
</evidence>
<name>A0ACC0XLM8_9ROSI</name>
<reference evidence="2" key="1">
    <citation type="journal article" date="2023" name="G3 (Bethesda)">
        <title>Genome assembly and association tests identify interacting loci associated with vigor, precocity, and sex in interspecific pistachio rootstocks.</title>
        <authorList>
            <person name="Palmer W."/>
            <person name="Jacygrad E."/>
            <person name="Sagayaradj S."/>
            <person name="Cavanaugh K."/>
            <person name="Han R."/>
            <person name="Bertier L."/>
            <person name="Beede B."/>
            <person name="Kafkas S."/>
            <person name="Golino D."/>
            <person name="Preece J."/>
            <person name="Michelmore R."/>
        </authorList>
    </citation>
    <scope>NUCLEOTIDE SEQUENCE [LARGE SCALE GENOMIC DNA]</scope>
</reference>
<comment type="caution">
    <text evidence="1">The sequence shown here is derived from an EMBL/GenBank/DDBJ whole genome shotgun (WGS) entry which is preliminary data.</text>
</comment>
<accession>A0ACC0XLM8</accession>
<sequence length="181" mass="20535">MILKEMHWFHCVLVRLNSKVSPKPQDEDVYTFFEPELPFESPPLTRLKVADHFGTSVPQLPTGRSESRVHFKKQRSLSSIERKVTNYLAGGIWRPTKHDRMIVNEGSSVLELKGDNYFSCAVSRKRSHARYLLGSSSDVVLLLKELAECLLTSPLFYTHLSVLQNKLRASLFGCVSSIGIN</sequence>
<organism evidence="1 2">
    <name type="scientific">Pistacia integerrima</name>
    <dbReference type="NCBI Taxonomy" id="434235"/>
    <lineage>
        <taxon>Eukaryota</taxon>
        <taxon>Viridiplantae</taxon>
        <taxon>Streptophyta</taxon>
        <taxon>Embryophyta</taxon>
        <taxon>Tracheophyta</taxon>
        <taxon>Spermatophyta</taxon>
        <taxon>Magnoliopsida</taxon>
        <taxon>eudicotyledons</taxon>
        <taxon>Gunneridae</taxon>
        <taxon>Pentapetalae</taxon>
        <taxon>rosids</taxon>
        <taxon>malvids</taxon>
        <taxon>Sapindales</taxon>
        <taxon>Anacardiaceae</taxon>
        <taxon>Pistacia</taxon>
    </lineage>
</organism>
<keyword evidence="2" id="KW-1185">Reference proteome</keyword>
<gene>
    <name evidence="1" type="ORF">Pint_10150</name>
</gene>
<dbReference type="EMBL" id="CM047747">
    <property type="protein sequence ID" value="KAJ0018494.1"/>
    <property type="molecule type" value="Genomic_DNA"/>
</dbReference>
<evidence type="ECO:0000313" key="1">
    <source>
        <dbReference type="EMBL" id="KAJ0018494.1"/>
    </source>
</evidence>
<protein>
    <submittedName>
        <fullName evidence="1">Uncharacterized protein</fullName>
    </submittedName>
</protein>
<proteinExistence type="predicted"/>
<dbReference type="Proteomes" id="UP001163603">
    <property type="component" value="Chromosome 12"/>
</dbReference>